<dbReference type="AlphaFoldDB" id="A0A9W9WD69"/>
<evidence type="ECO:0000313" key="2">
    <source>
        <dbReference type="Proteomes" id="UP001147747"/>
    </source>
</evidence>
<gene>
    <name evidence="1" type="ORF">N7509_000102</name>
</gene>
<organism evidence="1 2">
    <name type="scientific">Penicillium cosmopolitanum</name>
    <dbReference type="NCBI Taxonomy" id="1131564"/>
    <lineage>
        <taxon>Eukaryota</taxon>
        <taxon>Fungi</taxon>
        <taxon>Dikarya</taxon>
        <taxon>Ascomycota</taxon>
        <taxon>Pezizomycotina</taxon>
        <taxon>Eurotiomycetes</taxon>
        <taxon>Eurotiomycetidae</taxon>
        <taxon>Eurotiales</taxon>
        <taxon>Aspergillaceae</taxon>
        <taxon>Penicillium</taxon>
    </lineage>
</organism>
<comment type="caution">
    <text evidence="1">The sequence shown here is derived from an EMBL/GenBank/DDBJ whole genome shotgun (WGS) entry which is preliminary data.</text>
</comment>
<dbReference type="InterPro" id="IPR036188">
    <property type="entry name" value="FAD/NAD-bd_sf"/>
</dbReference>
<name>A0A9W9WD69_9EURO</name>
<accession>A0A9W9WD69</accession>
<protein>
    <submittedName>
        <fullName evidence="1">FAD dependent oxidoreductase</fullName>
    </submittedName>
</protein>
<dbReference type="GeneID" id="81363729"/>
<dbReference type="Proteomes" id="UP001147747">
    <property type="component" value="Unassembled WGS sequence"/>
</dbReference>
<dbReference type="SUPFAM" id="SSF51905">
    <property type="entry name" value="FAD/NAD(P)-binding domain"/>
    <property type="match status" value="1"/>
</dbReference>
<dbReference type="EMBL" id="JAPZBU010000001">
    <property type="protein sequence ID" value="KAJ5415004.1"/>
    <property type="molecule type" value="Genomic_DNA"/>
</dbReference>
<reference evidence="1" key="2">
    <citation type="journal article" date="2023" name="IMA Fungus">
        <title>Comparative genomic study of the Penicillium genus elucidates a diverse pangenome and 15 lateral gene transfer events.</title>
        <authorList>
            <person name="Petersen C."/>
            <person name="Sorensen T."/>
            <person name="Nielsen M.R."/>
            <person name="Sondergaard T.E."/>
            <person name="Sorensen J.L."/>
            <person name="Fitzpatrick D.A."/>
            <person name="Frisvad J.C."/>
            <person name="Nielsen K.L."/>
        </authorList>
    </citation>
    <scope>NUCLEOTIDE SEQUENCE</scope>
    <source>
        <strain evidence="1">IBT 29677</strain>
    </source>
</reference>
<dbReference type="RefSeq" id="XP_056494850.1">
    <property type="nucleotide sequence ID" value="XM_056624749.1"/>
</dbReference>
<keyword evidence="2" id="KW-1185">Reference proteome</keyword>
<dbReference type="Gene3D" id="3.50.50.60">
    <property type="entry name" value="FAD/NAD(P)-binding domain"/>
    <property type="match status" value="1"/>
</dbReference>
<evidence type="ECO:0000313" key="1">
    <source>
        <dbReference type="EMBL" id="KAJ5415004.1"/>
    </source>
</evidence>
<dbReference type="OrthoDB" id="9993796at2759"/>
<sequence>MCRGGQEIWPVLQCKEPLPTGLSHHRIDKLMVIGDAARVVLPLGGYGGRQAMEDATVVESAGKETVPQALTFAYIPRCEEGSDLMP</sequence>
<reference evidence="1" key="1">
    <citation type="submission" date="2022-12" db="EMBL/GenBank/DDBJ databases">
        <authorList>
            <person name="Petersen C."/>
        </authorList>
    </citation>
    <scope>NUCLEOTIDE SEQUENCE</scope>
    <source>
        <strain evidence="1">IBT 29677</strain>
    </source>
</reference>
<proteinExistence type="predicted"/>